<feature type="transmembrane region" description="Helical" evidence="1">
    <location>
        <begin position="21"/>
        <end position="41"/>
    </location>
</feature>
<keyword evidence="1" id="KW-1133">Transmembrane helix</keyword>
<evidence type="ECO:0008006" key="4">
    <source>
        <dbReference type="Google" id="ProtNLM"/>
    </source>
</evidence>
<dbReference type="EMBL" id="JASKHM010000012">
    <property type="protein sequence ID" value="MEQ4484740.1"/>
    <property type="molecule type" value="Genomic_DNA"/>
</dbReference>
<name>A0ABV1KX89_9BACL</name>
<reference evidence="2 3" key="1">
    <citation type="journal article" date="2023" name="Genome Announc.">
        <title>Pan-Genome Analyses of the Genus Cohnella and Proposal of the Novel Species Cohnella silvisoli sp. nov., Isolated from Forest Soil.</title>
        <authorList>
            <person name="Wang C."/>
            <person name="Mao L."/>
            <person name="Bao G."/>
            <person name="Zhu H."/>
        </authorList>
    </citation>
    <scope>NUCLEOTIDE SEQUENCE [LARGE SCALE GENOMIC DNA]</scope>
    <source>
        <strain evidence="2 3">NL03-T5-1</strain>
    </source>
</reference>
<comment type="caution">
    <text evidence="2">The sequence shown here is derived from an EMBL/GenBank/DDBJ whole genome shotgun (WGS) entry which is preliminary data.</text>
</comment>
<organism evidence="2 3">
    <name type="scientific">Cohnella silvisoli</name>
    <dbReference type="NCBI Taxonomy" id="2873699"/>
    <lineage>
        <taxon>Bacteria</taxon>
        <taxon>Bacillati</taxon>
        <taxon>Bacillota</taxon>
        <taxon>Bacilli</taxon>
        <taxon>Bacillales</taxon>
        <taxon>Paenibacillaceae</taxon>
        <taxon>Cohnella</taxon>
    </lineage>
</organism>
<feature type="transmembrane region" description="Helical" evidence="1">
    <location>
        <begin position="135"/>
        <end position="156"/>
    </location>
</feature>
<sequence>MMNRVKGIIRTHLTDRLGWIFLPWIILSSSFACNLIIAGLSGEEFYTGGLASIYVYMTILGIMIVAQTYPFIIGFGARRKDYFLGTAATIAIVSAVFTLMLCVLAVIEVQSGGWGVNLHFFNLPYLSEGSAIERIWIQFSLMTNLVFIGFFFSCIYRKFGRNGMFLFFVALSVVLSFSTYFITIANGWDEIFNWLSGISAVHLATGLFVLTLVYLGLSYGLLRRATV</sequence>
<dbReference type="Proteomes" id="UP001493487">
    <property type="component" value="Unassembled WGS sequence"/>
</dbReference>
<feature type="transmembrane region" description="Helical" evidence="1">
    <location>
        <begin position="82"/>
        <end position="107"/>
    </location>
</feature>
<feature type="transmembrane region" description="Helical" evidence="1">
    <location>
        <begin position="191"/>
        <end position="217"/>
    </location>
</feature>
<dbReference type="RefSeq" id="WP_232187118.1">
    <property type="nucleotide sequence ID" value="NZ_JAIOAP010000011.1"/>
</dbReference>
<feature type="transmembrane region" description="Helical" evidence="1">
    <location>
        <begin position="163"/>
        <end position="185"/>
    </location>
</feature>
<protein>
    <recommendedName>
        <fullName evidence="4">ABC transporter permease</fullName>
    </recommendedName>
</protein>
<accession>A0ABV1KX89</accession>
<keyword evidence="3" id="KW-1185">Reference proteome</keyword>
<evidence type="ECO:0000313" key="2">
    <source>
        <dbReference type="EMBL" id="MEQ4484740.1"/>
    </source>
</evidence>
<evidence type="ECO:0000313" key="3">
    <source>
        <dbReference type="Proteomes" id="UP001493487"/>
    </source>
</evidence>
<dbReference type="PROSITE" id="PS51257">
    <property type="entry name" value="PROKAR_LIPOPROTEIN"/>
    <property type="match status" value="1"/>
</dbReference>
<keyword evidence="1" id="KW-0472">Membrane</keyword>
<keyword evidence="1" id="KW-0812">Transmembrane</keyword>
<proteinExistence type="predicted"/>
<evidence type="ECO:0000256" key="1">
    <source>
        <dbReference type="SAM" id="Phobius"/>
    </source>
</evidence>
<gene>
    <name evidence="2" type="ORF">QJS35_20350</name>
</gene>
<feature type="transmembrane region" description="Helical" evidence="1">
    <location>
        <begin position="53"/>
        <end position="75"/>
    </location>
</feature>